<dbReference type="EMBL" id="JXTB01000326">
    <property type="protein sequence ID" value="PON45623.1"/>
    <property type="molecule type" value="Genomic_DNA"/>
</dbReference>
<protein>
    <submittedName>
        <fullName evidence="2">Uncharacterized protein</fullName>
    </submittedName>
</protein>
<organism evidence="2 3">
    <name type="scientific">Parasponia andersonii</name>
    <name type="common">Sponia andersonii</name>
    <dbReference type="NCBI Taxonomy" id="3476"/>
    <lineage>
        <taxon>Eukaryota</taxon>
        <taxon>Viridiplantae</taxon>
        <taxon>Streptophyta</taxon>
        <taxon>Embryophyta</taxon>
        <taxon>Tracheophyta</taxon>
        <taxon>Spermatophyta</taxon>
        <taxon>Magnoliopsida</taxon>
        <taxon>eudicotyledons</taxon>
        <taxon>Gunneridae</taxon>
        <taxon>Pentapetalae</taxon>
        <taxon>rosids</taxon>
        <taxon>fabids</taxon>
        <taxon>Rosales</taxon>
        <taxon>Cannabaceae</taxon>
        <taxon>Parasponia</taxon>
    </lineage>
</organism>
<name>A0A2P5BA04_PARAD</name>
<sequence length="137" mass="15513">MQYICNLYDTFLMLVVPAFSLKVSTLFVTEPVCLELLPKFFYSSTFLRCSGIGIELPMLSADVVICSDQPLPAFGYLQIPHFFSSLNTNVHCRDVIYINICIKELKITNGSILFYVINSFILKSLTITICIDTHNVK</sequence>
<reference evidence="3" key="1">
    <citation type="submission" date="2016-06" db="EMBL/GenBank/DDBJ databases">
        <title>Parallel loss of symbiosis genes in relatives of nitrogen-fixing non-legume Parasponia.</title>
        <authorList>
            <person name="Van Velzen R."/>
            <person name="Holmer R."/>
            <person name="Bu F."/>
            <person name="Rutten L."/>
            <person name="Van Zeijl A."/>
            <person name="Liu W."/>
            <person name="Santuari L."/>
            <person name="Cao Q."/>
            <person name="Sharma T."/>
            <person name="Shen D."/>
            <person name="Roswanjaya Y."/>
            <person name="Wardhani T."/>
            <person name="Kalhor M.S."/>
            <person name="Jansen J."/>
            <person name="Van den Hoogen J."/>
            <person name="Gungor B."/>
            <person name="Hartog M."/>
            <person name="Hontelez J."/>
            <person name="Verver J."/>
            <person name="Yang W.-C."/>
            <person name="Schijlen E."/>
            <person name="Repin R."/>
            <person name="Schilthuizen M."/>
            <person name="Schranz E."/>
            <person name="Heidstra R."/>
            <person name="Miyata K."/>
            <person name="Fedorova E."/>
            <person name="Kohlen W."/>
            <person name="Bisseling T."/>
            <person name="Smit S."/>
            <person name="Geurts R."/>
        </authorList>
    </citation>
    <scope>NUCLEOTIDE SEQUENCE [LARGE SCALE GENOMIC DNA]</scope>
    <source>
        <strain evidence="3">cv. WU1-14</strain>
    </source>
</reference>
<evidence type="ECO:0000256" key="1">
    <source>
        <dbReference type="SAM" id="SignalP"/>
    </source>
</evidence>
<comment type="caution">
    <text evidence="2">The sequence shown here is derived from an EMBL/GenBank/DDBJ whole genome shotgun (WGS) entry which is preliminary data.</text>
</comment>
<keyword evidence="1" id="KW-0732">Signal</keyword>
<feature type="chain" id="PRO_5015168436" evidence="1">
    <location>
        <begin position="21"/>
        <end position="137"/>
    </location>
</feature>
<proteinExistence type="predicted"/>
<dbReference type="Proteomes" id="UP000237105">
    <property type="component" value="Unassembled WGS sequence"/>
</dbReference>
<evidence type="ECO:0000313" key="2">
    <source>
        <dbReference type="EMBL" id="PON45623.1"/>
    </source>
</evidence>
<dbReference type="AlphaFoldDB" id="A0A2P5BA04"/>
<evidence type="ECO:0000313" key="3">
    <source>
        <dbReference type="Proteomes" id="UP000237105"/>
    </source>
</evidence>
<feature type="signal peptide" evidence="1">
    <location>
        <begin position="1"/>
        <end position="20"/>
    </location>
</feature>
<accession>A0A2P5BA04</accession>
<gene>
    <name evidence="2" type="ORF">PanWU01x14_257340</name>
</gene>
<keyword evidence="3" id="KW-1185">Reference proteome</keyword>